<dbReference type="AlphaFoldDB" id="A0A6N9YPT4"/>
<keyword evidence="1" id="KW-0812">Transmembrane</keyword>
<evidence type="ECO:0000313" key="3">
    <source>
        <dbReference type="EMBL" id="NED96858.1"/>
    </source>
</evidence>
<sequence length="152" mass="15558">MDHAVTGRLVRALPRLRDDRGSAALEWAICVPVAILLISALALAGYVALAAGSVEQAANDAARAASLARTPTAAVSDAKAAAAMSLADQGIECLSTTVDVDTSGFHSPPGQHATVEVTIACPIRVAHLGIPGITSRTATFTGVSPVDTYRQR</sequence>
<feature type="domain" description="TadE-like" evidence="2">
    <location>
        <begin position="21"/>
        <end position="63"/>
    </location>
</feature>
<proteinExistence type="predicted"/>
<evidence type="ECO:0000313" key="4">
    <source>
        <dbReference type="Proteomes" id="UP000469185"/>
    </source>
</evidence>
<reference evidence="3 4" key="1">
    <citation type="submission" date="2020-02" db="EMBL/GenBank/DDBJ databases">
        <authorList>
            <person name="Li X.-J."/>
            <person name="Feng X.-M."/>
        </authorList>
    </citation>
    <scope>NUCLEOTIDE SEQUENCE [LARGE SCALE GENOMIC DNA]</scope>
    <source>
        <strain evidence="3 4">CGMCC 4.7225</strain>
    </source>
</reference>
<keyword evidence="4" id="KW-1185">Reference proteome</keyword>
<name>A0A6N9YPT4_9ACTN</name>
<dbReference type="InterPro" id="IPR012495">
    <property type="entry name" value="TadE-like_dom"/>
</dbReference>
<gene>
    <name evidence="3" type="ORF">G1H11_16245</name>
</gene>
<dbReference type="Pfam" id="PF07811">
    <property type="entry name" value="TadE"/>
    <property type="match status" value="1"/>
</dbReference>
<dbReference type="Proteomes" id="UP000469185">
    <property type="component" value="Unassembled WGS sequence"/>
</dbReference>
<keyword evidence="1" id="KW-0472">Membrane</keyword>
<protein>
    <submittedName>
        <fullName evidence="3">Pilus assembly protein</fullName>
    </submittedName>
</protein>
<feature type="transmembrane region" description="Helical" evidence="1">
    <location>
        <begin position="24"/>
        <end position="49"/>
    </location>
</feature>
<evidence type="ECO:0000256" key="1">
    <source>
        <dbReference type="SAM" id="Phobius"/>
    </source>
</evidence>
<organism evidence="3 4">
    <name type="scientific">Phytoactinopolyspora alkaliphila</name>
    <dbReference type="NCBI Taxonomy" id="1783498"/>
    <lineage>
        <taxon>Bacteria</taxon>
        <taxon>Bacillati</taxon>
        <taxon>Actinomycetota</taxon>
        <taxon>Actinomycetes</taxon>
        <taxon>Jiangellales</taxon>
        <taxon>Jiangellaceae</taxon>
        <taxon>Phytoactinopolyspora</taxon>
    </lineage>
</organism>
<accession>A0A6N9YPT4</accession>
<evidence type="ECO:0000259" key="2">
    <source>
        <dbReference type="Pfam" id="PF07811"/>
    </source>
</evidence>
<keyword evidence="1" id="KW-1133">Transmembrane helix</keyword>
<comment type="caution">
    <text evidence="3">The sequence shown here is derived from an EMBL/GenBank/DDBJ whole genome shotgun (WGS) entry which is preliminary data.</text>
</comment>
<dbReference type="EMBL" id="JAAGOB010000008">
    <property type="protein sequence ID" value="NED96858.1"/>
    <property type="molecule type" value="Genomic_DNA"/>
</dbReference>